<accession>A0A9Q1H218</accession>
<dbReference type="GO" id="GO:0061640">
    <property type="term" value="P:cytoskeleton-dependent cytokinesis"/>
    <property type="evidence" value="ECO:0007669"/>
    <property type="project" value="InterPro"/>
</dbReference>
<evidence type="ECO:0000313" key="1">
    <source>
        <dbReference type="EMBL" id="KAJ8029221.1"/>
    </source>
</evidence>
<dbReference type="Pfam" id="PF07426">
    <property type="entry name" value="Dynactin_p22"/>
    <property type="match status" value="1"/>
</dbReference>
<dbReference type="PANTHER" id="PTHR28360:SF1">
    <property type="entry name" value="DYNACTIN SUBUNIT 3"/>
    <property type="match status" value="1"/>
</dbReference>
<dbReference type="AlphaFoldDB" id="A0A9Q1H218"/>
<comment type="caution">
    <text evidence="1">The sequence shown here is derived from an EMBL/GenBank/DDBJ whole genome shotgun (WGS) entry which is preliminary data.</text>
</comment>
<dbReference type="PANTHER" id="PTHR28360">
    <property type="entry name" value="DYNACTIN SUBUNIT 3"/>
    <property type="match status" value="1"/>
</dbReference>
<dbReference type="GO" id="GO:0005869">
    <property type="term" value="C:dynactin complex"/>
    <property type="evidence" value="ECO:0007669"/>
    <property type="project" value="InterPro"/>
</dbReference>
<gene>
    <name evidence="1" type="ORF">HOLleu_28563</name>
</gene>
<organism evidence="1 2">
    <name type="scientific">Holothuria leucospilota</name>
    <name type="common">Black long sea cucumber</name>
    <name type="synonym">Mertensiothuria leucospilota</name>
    <dbReference type="NCBI Taxonomy" id="206669"/>
    <lineage>
        <taxon>Eukaryota</taxon>
        <taxon>Metazoa</taxon>
        <taxon>Echinodermata</taxon>
        <taxon>Eleutherozoa</taxon>
        <taxon>Echinozoa</taxon>
        <taxon>Holothuroidea</taxon>
        <taxon>Aspidochirotacea</taxon>
        <taxon>Aspidochirotida</taxon>
        <taxon>Holothuriidae</taxon>
        <taxon>Holothuria</taxon>
    </lineage>
</organism>
<dbReference type="EMBL" id="JAIZAY010000014">
    <property type="protein sequence ID" value="KAJ8029221.1"/>
    <property type="molecule type" value="Genomic_DNA"/>
</dbReference>
<reference evidence="1" key="1">
    <citation type="submission" date="2021-10" db="EMBL/GenBank/DDBJ databases">
        <title>Tropical sea cucumber genome reveals ecological adaptation and Cuvierian tubules defense mechanism.</title>
        <authorList>
            <person name="Chen T."/>
        </authorList>
    </citation>
    <scope>NUCLEOTIDE SEQUENCE</scope>
    <source>
        <strain evidence="1">Nanhai2018</strain>
        <tissue evidence="1">Muscle</tissue>
    </source>
</reference>
<name>A0A9Q1H218_HOLLE</name>
<dbReference type="Proteomes" id="UP001152320">
    <property type="component" value="Chromosome 14"/>
</dbReference>
<keyword evidence="2" id="KW-1185">Reference proteome</keyword>
<sequence>MILQGERQFTSSGKDVMDELNNCLDPQLADKLTLPEHVKADILLAEKEHIAEQALLLEQVEKLKSVFDSEHIKAAPTLSEKLHPLALVQLDQQEKLTHLSEDVKQLLEAYNNVITLVSKQFVQWDEMLTKYEISKQVRKTNEFI</sequence>
<protein>
    <submittedName>
        <fullName evidence="1">Dynactin subunit 3</fullName>
    </submittedName>
</protein>
<dbReference type="OrthoDB" id="16729at2759"/>
<proteinExistence type="predicted"/>
<evidence type="ECO:0000313" key="2">
    <source>
        <dbReference type="Proteomes" id="UP001152320"/>
    </source>
</evidence>
<dbReference type="InterPro" id="IPR009991">
    <property type="entry name" value="DCTN3"/>
</dbReference>